<dbReference type="Gene3D" id="1.50.10.20">
    <property type="match status" value="1"/>
</dbReference>
<dbReference type="GO" id="GO:0004867">
    <property type="term" value="F:serine-type endopeptidase inhibitor activity"/>
    <property type="evidence" value="ECO:0007669"/>
    <property type="project" value="UniProtKB-KW"/>
</dbReference>
<dbReference type="SUPFAM" id="SSF47686">
    <property type="entry name" value="Anaphylotoxins (complement system)"/>
    <property type="match status" value="1"/>
</dbReference>
<evidence type="ECO:0000256" key="9">
    <source>
        <dbReference type="SAM" id="SignalP"/>
    </source>
</evidence>
<dbReference type="InterPro" id="IPR001134">
    <property type="entry name" value="Netrin_domain"/>
</dbReference>
<accession>A0AAV7D7K7</accession>
<evidence type="ECO:0000256" key="7">
    <source>
        <dbReference type="ARBA" id="ARBA00023157"/>
    </source>
</evidence>
<dbReference type="PROSITE" id="PS01178">
    <property type="entry name" value="ANAPHYLATOXIN_2"/>
    <property type="match status" value="1"/>
</dbReference>
<dbReference type="PANTHER" id="PTHR11412">
    <property type="entry name" value="MACROGLOBULIN / COMPLEMENT"/>
    <property type="match status" value="1"/>
</dbReference>
<keyword evidence="3" id="KW-0964">Secreted</keyword>
<dbReference type="SMART" id="SM00643">
    <property type="entry name" value="C345C"/>
    <property type="match status" value="1"/>
</dbReference>
<dbReference type="GO" id="GO:0005615">
    <property type="term" value="C:extracellular space"/>
    <property type="evidence" value="ECO:0007669"/>
    <property type="project" value="InterPro"/>
</dbReference>
<gene>
    <name evidence="12" type="ORF">GDO81_000742</name>
</gene>
<keyword evidence="4" id="KW-0646">Protease inhibitor</keyword>
<dbReference type="Pfam" id="PF07677">
    <property type="entry name" value="A2M_recep"/>
    <property type="match status" value="1"/>
</dbReference>
<dbReference type="SMART" id="SM01419">
    <property type="entry name" value="Thiol-ester_cl"/>
    <property type="match status" value="1"/>
</dbReference>
<dbReference type="InterPro" id="IPR050473">
    <property type="entry name" value="A2M/Complement_sys"/>
</dbReference>
<evidence type="ECO:0000259" key="10">
    <source>
        <dbReference type="PROSITE" id="PS01178"/>
    </source>
</evidence>
<dbReference type="InterPro" id="IPR040839">
    <property type="entry name" value="MG4"/>
</dbReference>
<dbReference type="SMART" id="SM01360">
    <property type="entry name" value="A2M"/>
    <property type="match status" value="1"/>
</dbReference>
<dbReference type="FunFam" id="2.60.40.1930:FF:000001">
    <property type="entry name" value="CD109 isoform 3"/>
    <property type="match status" value="1"/>
</dbReference>
<dbReference type="InterPro" id="IPR041555">
    <property type="entry name" value="MG3"/>
</dbReference>
<dbReference type="InterPro" id="IPR011626">
    <property type="entry name" value="Alpha-macroglobulin_TED"/>
</dbReference>
<evidence type="ECO:0000256" key="2">
    <source>
        <dbReference type="ARBA" id="ARBA00010952"/>
    </source>
</evidence>
<feature type="domain" description="NTR" evidence="11">
    <location>
        <begin position="1510"/>
        <end position="1641"/>
    </location>
</feature>
<dbReference type="InterPro" id="IPR000020">
    <property type="entry name" value="Anaphylatoxin/fibulin"/>
</dbReference>
<dbReference type="PROSITE" id="PS50189">
    <property type="entry name" value="NTR"/>
    <property type="match status" value="1"/>
</dbReference>
<dbReference type="Gene3D" id="2.60.120.1540">
    <property type="match status" value="1"/>
</dbReference>
<dbReference type="InterPro" id="IPR036595">
    <property type="entry name" value="A-macroglobulin_rcpt-bd_sf"/>
</dbReference>
<dbReference type="InterPro" id="IPR047565">
    <property type="entry name" value="Alpha-macroglob_thiol-ester_cl"/>
</dbReference>
<proteinExistence type="inferred from homology"/>
<dbReference type="Pfam" id="PF17790">
    <property type="entry name" value="MG1"/>
    <property type="match status" value="1"/>
</dbReference>
<dbReference type="Pfam" id="PF01759">
    <property type="entry name" value="NTR"/>
    <property type="match status" value="1"/>
</dbReference>
<dbReference type="Gene3D" id="1.20.91.20">
    <property type="entry name" value="Anaphylotoxins (complement system)"/>
    <property type="match status" value="1"/>
</dbReference>
<feature type="chain" id="PRO_5043585914" description="Complement C3" evidence="9">
    <location>
        <begin position="26"/>
        <end position="1643"/>
    </location>
</feature>
<comment type="similarity">
    <text evidence="2">Belongs to the protease inhibitor I39 (alpha-2-macroglobulin) family.</text>
</comment>
<dbReference type="Pfam" id="PF17789">
    <property type="entry name" value="MG4"/>
    <property type="match status" value="1"/>
</dbReference>
<keyword evidence="13" id="KW-1185">Reference proteome</keyword>
<keyword evidence="7" id="KW-1015">Disulfide bond</keyword>
<dbReference type="PANTHER" id="PTHR11412:SF111">
    <property type="entry name" value="VENOM FACTOR"/>
    <property type="match status" value="1"/>
</dbReference>
<dbReference type="CDD" id="cd00017">
    <property type="entry name" value="ANATO"/>
    <property type="match status" value="1"/>
</dbReference>
<dbReference type="Gene3D" id="2.60.40.10">
    <property type="entry name" value="Immunoglobulins"/>
    <property type="match status" value="2"/>
</dbReference>
<reference evidence="12" key="1">
    <citation type="thesis" date="2020" institute="ProQuest LLC" country="789 East Eisenhower Parkway, Ann Arbor, MI, USA">
        <title>Comparative Genomics and Chromosome Evolution.</title>
        <authorList>
            <person name="Mudd A.B."/>
        </authorList>
    </citation>
    <scope>NUCLEOTIDE SEQUENCE</scope>
    <source>
        <strain evidence="12">237g6f4</strain>
        <tissue evidence="12">Blood</tissue>
    </source>
</reference>
<keyword evidence="6" id="KW-0722">Serine protease inhibitor</keyword>
<keyword evidence="5 9" id="KW-0732">Signal</keyword>
<dbReference type="InterPro" id="IPR041425">
    <property type="entry name" value="C3/4/5_MG1"/>
</dbReference>
<dbReference type="InterPro" id="IPR018933">
    <property type="entry name" value="Netrin_module_non-TIMP"/>
</dbReference>
<dbReference type="InterPro" id="IPR011625">
    <property type="entry name" value="A2M_N_BRD"/>
</dbReference>
<evidence type="ECO:0000256" key="3">
    <source>
        <dbReference type="ARBA" id="ARBA00022525"/>
    </source>
</evidence>
<dbReference type="Pfam" id="PF07703">
    <property type="entry name" value="A2M_BRD"/>
    <property type="match status" value="1"/>
</dbReference>
<evidence type="ECO:0000256" key="1">
    <source>
        <dbReference type="ARBA" id="ARBA00004613"/>
    </source>
</evidence>
<dbReference type="SUPFAM" id="SSF48239">
    <property type="entry name" value="Terpenoid cyclases/Protein prenyltransferases"/>
    <property type="match status" value="1"/>
</dbReference>
<evidence type="ECO:0000256" key="4">
    <source>
        <dbReference type="ARBA" id="ARBA00022690"/>
    </source>
</evidence>
<evidence type="ECO:0000259" key="11">
    <source>
        <dbReference type="PROSITE" id="PS50189"/>
    </source>
</evidence>
<dbReference type="Gene3D" id="2.40.50.120">
    <property type="match status" value="1"/>
</dbReference>
<dbReference type="SUPFAM" id="SSF50242">
    <property type="entry name" value="TIMP-like"/>
    <property type="match status" value="1"/>
</dbReference>
<dbReference type="InterPro" id="IPR002890">
    <property type="entry name" value="MG2"/>
</dbReference>
<dbReference type="Pfam" id="PF07678">
    <property type="entry name" value="TED_complement"/>
    <property type="match status" value="1"/>
</dbReference>
<dbReference type="Pfam" id="PF00207">
    <property type="entry name" value="A2M"/>
    <property type="match status" value="1"/>
</dbReference>
<dbReference type="Proteomes" id="UP000824782">
    <property type="component" value="Unassembled WGS sequence"/>
</dbReference>
<comment type="subcellular location">
    <subcellularLocation>
        <location evidence="1">Secreted</location>
    </subcellularLocation>
</comment>
<dbReference type="Gene3D" id="6.20.50.160">
    <property type="match status" value="1"/>
</dbReference>
<evidence type="ECO:0000313" key="12">
    <source>
        <dbReference type="EMBL" id="KAG8593156.1"/>
    </source>
</evidence>
<dbReference type="Gene3D" id="2.60.40.1940">
    <property type="match status" value="1"/>
</dbReference>
<dbReference type="Gene3D" id="2.20.130.20">
    <property type="match status" value="1"/>
</dbReference>
<feature type="signal peptide" evidence="9">
    <location>
        <begin position="1"/>
        <end position="25"/>
    </location>
</feature>
<dbReference type="EMBL" id="WNYA01000001">
    <property type="protein sequence ID" value="KAG8593156.1"/>
    <property type="molecule type" value="Genomic_DNA"/>
</dbReference>
<feature type="domain" description="Anaphylatoxin-like" evidence="10">
    <location>
        <begin position="684"/>
        <end position="719"/>
    </location>
</feature>
<evidence type="ECO:0000256" key="5">
    <source>
        <dbReference type="ARBA" id="ARBA00022729"/>
    </source>
</evidence>
<dbReference type="InterPro" id="IPR048848">
    <property type="entry name" value="C3_CUB2"/>
</dbReference>
<dbReference type="FunFam" id="2.60.40.10:FF:000155">
    <property type="entry name" value="complement C3 isoform X1"/>
    <property type="match status" value="1"/>
</dbReference>
<dbReference type="SMART" id="SM00104">
    <property type="entry name" value="ANATO"/>
    <property type="match status" value="1"/>
</dbReference>
<dbReference type="Pfam" id="PF17791">
    <property type="entry name" value="MG3"/>
    <property type="match status" value="1"/>
</dbReference>
<dbReference type="InterPro" id="IPR001599">
    <property type="entry name" value="Macroglobln_a2"/>
</dbReference>
<evidence type="ECO:0000313" key="13">
    <source>
        <dbReference type="Proteomes" id="UP000824782"/>
    </source>
</evidence>
<dbReference type="Pfam" id="PF21308">
    <property type="entry name" value="C3_CUB2"/>
    <property type="match status" value="1"/>
</dbReference>
<evidence type="ECO:0000256" key="8">
    <source>
        <dbReference type="ARBA" id="ARBA00023180"/>
    </source>
</evidence>
<sequence>MGQHSAVSLLSLLLIIHLCVQLSTTKQFFVLIAPNILHTGNDEKIIVQCHECENIKDLPVDIIVKNFPKNDKSLAVKTTHLSASNNFLATANIKIPYDYLSTDSNEKQYVIVRASSQSLFEIEKVILVSPHTGYIFIQTDKTIYTPNQNVNYRIFSTDKNLDPAEREVIVLFQNPNGIIVHREQKKISNGLTGLNLKIPELVTFGTWKIIAKFAQAQQNEYTTQFEVQEYVLPTFSVELGTEKKFFNYKDNELVVNIKATFVFGEKVNGYAVAIFVLYKDFLKTLHGSLQRVEIKDGEGSIVLKREKLLEAVNNENELIGHFIYANVTVFSADGDYVTVHKTNIKIVSSPYNVAFTRTPSYFKPGLPFKITVSVTYPDLTPAVGVLVVCGEVTVRTTEEGLAYMPINTESSQKELRLTVKTADKVFQDEQQANATMIAKAYQPTWKQNFLHIEPTLLNDAVNINMHIKSEDKIAEKITHFTILVMSQGKILKTIYQKRSRSEVITALKFDVTPDMLPSFRIVAYYYVFHDEKFLELVSDSALLHMKRTCKGILKINQRGRQKYFYRPQETIELQLTGDKGAHVGLVAVDKGVFVINNQSRLTQDKIWDDIQQNDIGCTAGGGANPLGVFQDAGLDFTTNLDIQTPARKDLSCSSSKHGRSRRSIQLLEAKQKKASATPEYLRPCCLAGLHESPMGLSCTKRRKQVQQAEECTDMFFECCLHADELKKQFTADLGWDRSDDTEEDLEEDIAPRRNFPESWRWNAFQLKADSKENTVTEPLDLLLPDSITTWIIQAVSIKKDKGICISEPHQVNVFKEFFIDLRMPYSVIKNEQVQIRAIIHNYMTAGATVKVKFFYDKNICSLATKSRGYQETVKVPAKSSRVVYYVVIPIQATEVYIDVLATVSGLGLGIADRVRKILHVLPEGKLVRKQALSATFNPKGNTQLIYFKTEALEGMVPDSTATNFISIQGDIMGETLLGILDDSYLGSLIYVPYGCPEQNMITTTPNVIVTKYLDATKRWDAVGAEKRSKAISNIEKGYQTQLSHFSGDSFQGSTWLTAYVVKIFSMASKANFLYVDQNMLCKSAIWLVNNQKENGEFGEPGIVYEKSMQGGYAESESSLTAFVLIALAELGNTCDQSKIENAIKKAERNLAAKLPNLKHTYSAVITSYALALVGNTKTIDIIDLFANKDRTFWPVENSQKALFTVEATGYALLQKLKLQKFEEAHKIAEWLVNVRSFGGGYRSTQATAIALQALAQYQIDTSTQETVSLDVQLVVEGRDKPLHYKIQNNDAYLERTNKIPANKNLTIEVTGTGKGTITVMTLYQALLNEEQQCNGFTLKAEMKQHETKRETYILHIRTRYQGDLPATMTIIEITMLSGFVPNIQDLKQLTDEKENYIMKFETKTSESNGTVVLYLPKVPNNEDFEIGFGIHKMSEIGLLQPADISIYEYYDLDKKCSTFYNLPNESGHLRKICKGSLCKCATENCACLGNMTAEDLKEKACRVGVNFEKCTCIGKMTAEDLKERACKVGVDFVVKAKLTHSSRNANYDYYNFTIMDVIKEGADIKSSTTGHQRQFLNHMACSESLQLKINMEYLIMNHYSNVWEISATASYMFSTETVILVWPKDNHLLETFAENMKDLGCNT</sequence>
<dbReference type="InterPro" id="IPR008930">
    <property type="entry name" value="Terpenoid_cyclase/PrenylTrfase"/>
</dbReference>
<dbReference type="Gene3D" id="2.60.40.1930">
    <property type="match status" value="3"/>
</dbReference>
<dbReference type="SMART" id="SM01361">
    <property type="entry name" value="A2M_recep"/>
    <property type="match status" value="1"/>
</dbReference>
<dbReference type="Pfam" id="PF01821">
    <property type="entry name" value="ANATO"/>
    <property type="match status" value="1"/>
</dbReference>
<evidence type="ECO:0000256" key="6">
    <source>
        <dbReference type="ARBA" id="ARBA00022900"/>
    </source>
</evidence>
<dbReference type="SUPFAM" id="SSF49410">
    <property type="entry name" value="Alpha-macroglobulin receptor domain"/>
    <property type="match status" value="1"/>
</dbReference>
<evidence type="ECO:0008006" key="14">
    <source>
        <dbReference type="Google" id="ProtNLM"/>
    </source>
</evidence>
<dbReference type="Pfam" id="PF01835">
    <property type="entry name" value="MG2"/>
    <property type="match status" value="1"/>
</dbReference>
<keyword evidence="8" id="KW-0325">Glycoprotein</keyword>
<dbReference type="SMART" id="SM01359">
    <property type="entry name" value="A2M_N_2"/>
    <property type="match status" value="1"/>
</dbReference>
<dbReference type="InterPro" id="IPR013783">
    <property type="entry name" value="Ig-like_fold"/>
</dbReference>
<comment type="caution">
    <text evidence="12">The sequence shown here is derived from an EMBL/GenBank/DDBJ whole genome shotgun (WGS) entry which is preliminary data.</text>
</comment>
<dbReference type="InterPro" id="IPR018081">
    <property type="entry name" value="Anaphylatoxin_comp_syst"/>
</dbReference>
<dbReference type="InterPro" id="IPR008993">
    <property type="entry name" value="TIMP-like_OB-fold"/>
</dbReference>
<dbReference type="PROSITE" id="PS01177">
    <property type="entry name" value="ANAPHYLATOXIN_1"/>
    <property type="match status" value="1"/>
</dbReference>
<protein>
    <recommendedName>
        <fullName evidence="14">Complement C3</fullName>
    </recommendedName>
</protein>
<dbReference type="InterPro" id="IPR009048">
    <property type="entry name" value="A-macroglobulin_rcpt-bd"/>
</dbReference>
<name>A0AAV7D7K7_ENGPU</name>
<dbReference type="Gene3D" id="2.60.40.690">
    <property type="entry name" value="Alpha-macroglobulin, receptor-binding domain"/>
    <property type="match status" value="1"/>
</dbReference>
<organism evidence="12 13">
    <name type="scientific">Engystomops pustulosus</name>
    <name type="common">Tungara frog</name>
    <name type="synonym">Physalaemus pustulosus</name>
    <dbReference type="NCBI Taxonomy" id="76066"/>
    <lineage>
        <taxon>Eukaryota</taxon>
        <taxon>Metazoa</taxon>
        <taxon>Chordata</taxon>
        <taxon>Craniata</taxon>
        <taxon>Vertebrata</taxon>
        <taxon>Euteleostomi</taxon>
        <taxon>Amphibia</taxon>
        <taxon>Batrachia</taxon>
        <taxon>Anura</taxon>
        <taxon>Neobatrachia</taxon>
        <taxon>Hyloidea</taxon>
        <taxon>Leptodactylidae</taxon>
        <taxon>Leiuperinae</taxon>
        <taxon>Engystomops</taxon>
    </lineage>
</organism>
<dbReference type="CDD" id="cd02896">
    <property type="entry name" value="complement_C3_C4_C5"/>
    <property type="match status" value="1"/>
</dbReference>